<comment type="similarity">
    <text evidence="2">Belongs to the sphingosine N-acyltransferase family.</text>
</comment>
<keyword evidence="4 7" id="KW-1133">Transmembrane helix</keyword>
<sequence>MTQIGPQKKKSYFDSSQAVRSGEQEDIKHKDAVAFVCQWVVNHQIEWSISLLVVIQLWNYAVGGESALVQLQYKIPDDPQGRYTRGWRDTCFIAHWAVIFTMLRAVTMYRVLEPFARWYGVRSNRKVTRFGEQGWLTIYYILSNAAGVYVMYNSPHWLNSKGFWIEYPEGHKQMTMLMKLYYLVQMGFWFQQIFVILIEEKRKDFAAMLAHHIITCNLLGWSLYMNYTRVGNAVLCCMDSSDIFLSGTKCIRYLGFVRGTVFSFVLFILSWVFTRHYLYLKIMFSIMYESTSILNYNMWDPGNGSFYNYYVVVAFTMLLGLLQLLIIYWFSLVLRILYRVAFFGNYDDSRSDSEDDGNAKTKLANTVSVSKAKVE</sequence>
<dbReference type="Pfam" id="PF03798">
    <property type="entry name" value="TRAM_LAG1_CLN8"/>
    <property type="match status" value="1"/>
</dbReference>
<dbReference type="SMART" id="SM00724">
    <property type="entry name" value="TLC"/>
    <property type="match status" value="1"/>
</dbReference>
<evidence type="ECO:0000256" key="2">
    <source>
        <dbReference type="ARBA" id="ARBA00009808"/>
    </source>
</evidence>
<dbReference type="PROSITE" id="PS50922">
    <property type="entry name" value="TLC"/>
    <property type="match status" value="1"/>
</dbReference>
<dbReference type="InterPro" id="IPR016439">
    <property type="entry name" value="Lag1/Lac1-like"/>
</dbReference>
<gene>
    <name evidence="9" type="primary">lag1_1</name>
    <name evidence="9" type="ORF">GGI25_001178</name>
</gene>
<protein>
    <submittedName>
        <fullName evidence="9">Sphingosine N-acyltransferase lag1</fullName>
        <ecNumber evidence="9">2.3.1.24</ecNumber>
    </submittedName>
</protein>
<feature type="transmembrane region" description="Helical" evidence="7">
    <location>
        <begin position="309"/>
        <end position="330"/>
    </location>
</feature>
<dbReference type="EMBL" id="JANBTW010000009">
    <property type="protein sequence ID" value="KAJ2679727.1"/>
    <property type="molecule type" value="Genomic_DNA"/>
</dbReference>
<evidence type="ECO:0000256" key="6">
    <source>
        <dbReference type="PROSITE-ProRule" id="PRU00205"/>
    </source>
</evidence>
<dbReference type="GO" id="GO:0050291">
    <property type="term" value="F:sphingosine N-acyltransferase activity"/>
    <property type="evidence" value="ECO:0007669"/>
    <property type="project" value="UniProtKB-EC"/>
</dbReference>
<dbReference type="Proteomes" id="UP001151518">
    <property type="component" value="Unassembled WGS sequence"/>
</dbReference>
<feature type="transmembrane region" description="Helical" evidence="7">
    <location>
        <begin position="253"/>
        <end position="273"/>
    </location>
</feature>
<keyword evidence="9" id="KW-0808">Transferase</keyword>
<dbReference type="PIRSF" id="PIRSF005225">
    <property type="entry name" value="LAG1_LAC1"/>
    <property type="match status" value="1"/>
</dbReference>
<comment type="caution">
    <text evidence="9">The sequence shown here is derived from an EMBL/GenBank/DDBJ whole genome shotgun (WGS) entry which is preliminary data.</text>
</comment>
<keyword evidence="9" id="KW-0012">Acyltransferase</keyword>
<name>A0A9W8GAR0_9FUNG</name>
<comment type="subcellular location">
    <subcellularLocation>
        <location evidence="1">Membrane</location>
        <topology evidence="1">Multi-pass membrane protein</topology>
    </subcellularLocation>
</comment>
<keyword evidence="3 6" id="KW-0812">Transmembrane</keyword>
<evidence type="ECO:0000256" key="5">
    <source>
        <dbReference type="ARBA" id="ARBA00023136"/>
    </source>
</evidence>
<feature type="transmembrane region" description="Helical" evidence="7">
    <location>
        <begin position="180"/>
        <end position="198"/>
    </location>
</feature>
<dbReference type="PANTHER" id="PTHR12560">
    <property type="entry name" value="LONGEVITY ASSURANCE FACTOR 1 LAG1"/>
    <property type="match status" value="1"/>
</dbReference>
<dbReference type="OrthoDB" id="537032at2759"/>
<proteinExistence type="inferred from homology"/>
<dbReference type="GO" id="GO:0016020">
    <property type="term" value="C:membrane"/>
    <property type="evidence" value="ECO:0007669"/>
    <property type="project" value="UniProtKB-SubCell"/>
</dbReference>
<feature type="transmembrane region" description="Helical" evidence="7">
    <location>
        <begin position="205"/>
        <end position="224"/>
    </location>
</feature>
<dbReference type="GO" id="GO:0046513">
    <property type="term" value="P:ceramide biosynthetic process"/>
    <property type="evidence" value="ECO:0007669"/>
    <property type="project" value="InterPro"/>
</dbReference>
<evidence type="ECO:0000256" key="1">
    <source>
        <dbReference type="ARBA" id="ARBA00004141"/>
    </source>
</evidence>
<feature type="transmembrane region" description="Helical" evidence="7">
    <location>
        <begin position="133"/>
        <end position="152"/>
    </location>
</feature>
<evidence type="ECO:0000256" key="7">
    <source>
        <dbReference type="SAM" id="Phobius"/>
    </source>
</evidence>
<organism evidence="9 10">
    <name type="scientific">Coemansia spiralis</name>
    <dbReference type="NCBI Taxonomy" id="417178"/>
    <lineage>
        <taxon>Eukaryota</taxon>
        <taxon>Fungi</taxon>
        <taxon>Fungi incertae sedis</taxon>
        <taxon>Zoopagomycota</taxon>
        <taxon>Kickxellomycotina</taxon>
        <taxon>Kickxellomycetes</taxon>
        <taxon>Kickxellales</taxon>
        <taxon>Kickxellaceae</taxon>
        <taxon>Coemansia</taxon>
    </lineage>
</organism>
<evidence type="ECO:0000259" key="8">
    <source>
        <dbReference type="PROSITE" id="PS50922"/>
    </source>
</evidence>
<evidence type="ECO:0000256" key="4">
    <source>
        <dbReference type="ARBA" id="ARBA00022989"/>
    </source>
</evidence>
<dbReference type="AlphaFoldDB" id="A0A9W8GAR0"/>
<evidence type="ECO:0000256" key="3">
    <source>
        <dbReference type="ARBA" id="ARBA00022692"/>
    </source>
</evidence>
<evidence type="ECO:0000313" key="10">
    <source>
        <dbReference type="Proteomes" id="UP001151518"/>
    </source>
</evidence>
<dbReference type="PANTHER" id="PTHR12560:SF0">
    <property type="entry name" value="LD18904P"/>
    <property type="match status" value="1"/>
</dbReference>
<accession>A0A9W8GAR0</accession>
<evidence type="ECO:0000313" key="9">
    <source>
        <dbReference type="EMBL" id="KAJ2679727.1"/>
    </source>
</evidence>
<reference evidence="9" key="1">
    <citation type="submission" date="2022-07" db="EMBL/GenBank/DDBJ databases">
        <title>Phylogenomic reconstructions and comparative analyses of Kickxellomycotina fungi.</title>
        <authorList>
            <person name="Reynolds N.K."/>
            <person name="Stajich J.E."/>
            <person name="Barry K."/>
            <person name="Grigoriev I.V."/>
            <person name="Crous P."/>
            <person name="Smith M.E."/>
        </authorList>
    </citation>
    <scope>NUCLEOTIDE SEQUENCE</scope>
    <source>
        <strain evidence="9">NRRL 3115</strain>
    </source>
</reference>
<feature type="transmembrane region" description="Helical" evidence="7">
    <location>
        <begin position="93"/>
        <end position="112"/>
    </location>
</feature>
<feature type="domain" description="TLC" evidence="8">
    <location>
        <begin position="128"/>
        <end position="342"/>
    </location>
</feature>
<dbReference type="EC" id="2.3.1.24" evidence="9"/>
<dbReference type="InterPro" id="IPR006634">
    <property type="entry name" value="TLC-dom"/>
</dbReference>
<keyword evidence="5 6" id="KW-0472">Membrane</keyword>